<proteinExistence type="predicted"/>
<sequence length="165" mass="18476">MILNRETLKLSFHQITFISLLTLSSTLCFAGIYKWVDAEGNTHYGQQRPADAQSESMNVQMHAPVNQSTYQKSGAEKSDDQTGTQEDGAEQKQETTAKPEEKKETSAEKQRRLATCAKARKSLAAMSSQGRVRSKDKDGNITYLSQQQKDAKIKKHKNLVAKHCK</sequence>
<evidence type="ECO:0000313" key="3">
    <source>
        <dbReference type="EMBL" id="RDH81273.1"/>
    </source>
</evidence>
<feature type="compositionally biased region" description="Polar residues" evidence="1">
    <location>
        <begin position="53"/>
        <end position="72"/>
    </location>
</feature>
<keyword evidence="4" id="KW-1185">Reference proteome</keyword>
<dbReference type="AlphaFoldDB" id="A0A370D8Q5"/>
<feature type="region of interest" description="Disordered" evidence="1">
    <location>
        <begin position="45"/>
        <end position="165"/>
    </location>
</feature>
<feature type="domain" description="DUF4124" evidence="2">
    <location>
        <begin position="20"/>
        <end position="60"/>
    </location>
</feature>
<organism evidence="3 4">
    <name type="scientific">endosymbiont of Galathealinum brachiosum</name>
    <dbReference type="NCBI Taxonomy" id="2200906"/>
    <lineage>
        <taxon>Bacteria</taxon>
        <taxon>Pseudomonadati</taxon>
        <taxon>Pseudomonadota</taxon>
        <taxon>Gammaproteobacteria</taxon>
        <taxon>sulfur-oxidizing symbionts</taxon>
    </lineage>
</organism>
<gene>
    <name evidence="3" type="ORF">DIZ80_14300</name>
</gene>
<dbReference type="InterPro" id="IPR025392">
    <property type="entry name" value="DUF4124"/>
</dbReference>
<comment type="caution">
    <text evidence="3">The sequence shown here is derived from an EMBL/GenBank/DDBJ whole genome shotgun (WGS) entry which is preliminary data.</text>
</comment>
<accession>A0A370D8Q5</accession>
<dbReference type="Proteomes" id="UP000254266">
    <property type="component" value="Unassembled WGS sequence"/>
</dbReference>
<evidence type="ECO:0000313" key="4">
    <source>
        <dbReference type="Proteomes" id="UP000254266"/>
    </source>
</evidence>
<feature type="compositionally biased region" description="Basic residues" evidence="1">
    <location>
        <begin position="152"/>
        <end position="165"/>
    </location>
</feature>
<evidence type="ECO:0000259" key="2">
    <source>
        <dbReference type="Pfam" id="PF13511"/>
    </source>
</evidence>
<dbReference type="EMBL" id="QFXC01000013">
    <property type="protein sequence ID" value="RDH81273.1"/>
    <property type="molecule type" value="Genomic_DNA"/>
</dbReference>
<evidence type="ECO:0000256" key="1">
    <source>
        <dbReference type="SAM" id="MobiDB-lite"/>
    </source>
</evidence>
<name>A0A370D8Q5_9GAMM</name>
<feature type="compositionally biased region" description="Basic and acidic residues" evidence="1">
    <location>
        <begin position="89"/>
        <end position="111"/>
    </location>
</feature>
<reference evidence="3 4" key="1">
    <citation type="journal article" date="2018" name="ISME J.">
        <title>Endosymbiont genomes yield clues of tubeworm success.</title>
        <authorList>
            <person name="Li Y."/>
            <person name="Liles M.R."/>
            <person name="Halanych K.M."/>
        </authorList>
    </citation>
    <scope>NUCLEOTIDE SEQUENCE [LARGE SCALE GENOMIC DNA]</scope>
    <source>
        <strain evidence="3">A1464</strain>
    </source>
</reference>
<protein>
    <recommendedName>
        <fullName evidence="2">DUF4124 domain-containing protein</fullName>
    </recommendedName>
</protein>
<dbReference type="Pfam" id="PF13511">
    <property type="entry name" value="DUF4124"/>
    <property type="match status" value="1"/>
</dbReference>